<dbReference type="GO" id="GO:0005507">
    <property type="term" value="F:copper ion binding"/>
    <property type="evidence" value="ECO:0007669"/>
    <property type="project" value="TreeGrafter"/>
</dbReference>
<keyword evidence="9 15" id="KW-0067">ATP-binding</keyword>
<feature type="transmembrane region" description="Helical" evidence="15">
    <location>
        <begin position="815"/>
        <end position="831"/>
    </location>
</feature>
<dbReference type="InterPro" id="IPR018303">
    <property type="entry name" value="ATPase_P-typ_P_site"/>
</dbReference>
<dbReference type="Pfam" id="PF00122">
    <property type="entry name" value="E1-E2_ATPase"/>
    <property type="match status" value="1"/>
</dbReference>
<dbReference type="GO" id="GO:0055070">
    <property type="term" value="P:copper ion homeostasis"/>
    <property type="evidence" value="ECO:0007669"/>
    <property type="project" value="TreeGrafter"/>
</dbReference>
<organism evidence="19 20">
    <name type="scientific">Silvanigrella paludirubra</name>
    <dbReference type="NCBI Taxonomy" id="2499159"/>
    <lineage>
        <taxon>Bacteria</taxon>
        <taxon>Pseudomonadati</taxon>
        <taxon>Bdellovibrionota</taxon>
        <taxon>Oligoflexia</taxon>
        <taxon>Silvanigrellales</taxon>
        <taxon>Silvanigrellaceae</taxon>
        <taxon>Silvanigrella</taxon>
    </lineage>
</organism>
<accession>A0A6N6VWB4</accession>
<evidence type="ECO:0000256" key="4">
    <source>
        <dbReference type="ARBA" id="ARBA00022475"/>
    </source>
</evidence>
<feature type="transmembrane region" description="Helical" evidence="15">
    <location>
        <begin position="317"/>
        <end position="335"/>
    </location>
</feature>
<dbReference type="InterPro" id="IPR023298">
    <property type="entry name" value="ATPase_P-typ_TM_dom_sf"/>
</dbReference>
<evidence type="ECO:0000259" key="16">
    <source>
        <dbReference type="Pfam" id="PF00122"/>
    </source>
</evidence>
<evidence type="ECO:0000256" key="1">
    <source>
        <dbReference type="ARBA" id="ARBA00004651"/>
    </source>
</evidence>
<evidence type="ECO:0000256" key="5">
    <source>
        <dbReference type="ARBA" id="ARBA00022553"/>
    </source>
</evidence>
<dbReference type="InterPro" id="IPR059000">
    <property type="entry name" value="ATPase_P-type_domA"/>
</dbReference>
<keyword evidence="14 15" id="KW-0472">Membrane</keyword>
<dbReference type="InterPro" id="IPR036412">
    <property type="entry name" value="HAD-like_sf"/>
</dbReference>
<dbReference type="InterPro" id="IPR021993">
    <property type="entry name" value="ATPase-cat-bd"/>
</dbReference>
<proteinExistence type="inferred from homology"/>
<feature type="domain" description="HMA" evidence="17">
    <location>
        <begin position="139"/>
        <end position="199"/>
    </location>
</feature>
<comment type="caution">
    <text evidence="19">The sequence shown here is derived from an EMBL/GenBank/DDBJ whole genome shotgun (WGS) entry which is preliminary data.</text>
</comment>
<keyword evidence="8 15" id="KW-0547">Nucleotide-binding</keyword>
<dbReference type="EMBL" id="WFLM01000001">
    <property type="protein sequence ID" value="KAB8040920.1"/>
    <property type="molecule type" value="Genomic_DNA"/>
</dbReference>
<keyword evidence="10" id="KW-0460">Magnesium</keyword>
<reference evidence="19 20" key="1">
    <citation type="submission" date="2019-10" db="EMBL/GenBank/DDBJ databases">
        <title>New species of Slilvanegrellaceae.</title>
        <authorList>
            <person name="Pitt A."/>
            <person name="Hahn M.W."/>
        </authorList>
    </citation>
    <scope>NUCLEOTIDE SEQUENCE [LARGE SCALE GENOMIC DNA]</scope>
    <source>
        <strain evidence="19 20">SP-Ram-0.45-NSY-1</strain>
    </source>
</reference>
<feature type="domain" description="P-type ATPase A" evidence="16">
    <location>
        <begin position="356"/>
        <end position="438"/>
    </location>
</feature>
<gene>
    <name evidence="19" type="ORF">GCL60_03030</name>
</gene>
<evidence type="ECO:0000259" key="18">
    <source>
        <dbReference type="Pfam" id="PF12156"/>
    </source>
</evidence>
<feature type="transmembrane region" description="Helical" evidence="15">
    <location>
        <begin position="788"/>
        <end position="809"/>
    </location>
</feature>
<dbReference type="InterPro" id="IPR001757">
    <property type="entry name" value="P_typ_ATPase"/>
</dbReference>
<dbReference type="PANTHER" id="PTHR43520">
    <property type="entry name" value="ATP7, ISOFORM B"/>
    <property type="match status" value="1"/>
</dbReference>
<dbReference type="GO" id="GO:0016887">
    <property type="term" value="F:ATP hydrolysis activity"/>
    <property type="evidence" value="ECO:0007669"/>
    <property type="project" value="InterPro"/>
</dbReference>
<dbReference type="Gene3D" id="3.40.1110.10">
    <property type="entry name" value="Calcium-transporting ATPase, cytoplasmic domain N"/>
    <property type="match status" value="1"/>
</dbReference>
<dbReference type="Pfam" id="PF00403">
    <property type="entry name" value="HMA"/>
    <property type="match status" value="1"/>
</dbReference>
<name>A0A6N6VWB4_9BACT</name>
<dbReference type="GO" id="GO:0005524">
    <property type="term" value="F:ATP binding"/>
    <property type="evidence" value="ECO:0007669"/>
    <property type="project" value="UniProtKB-UniRule"/>
</dbReference>
<keyword evidence="13" id="KW-0406">Ion transport</keyword>
<feature type="domain" description="Putative metal-binding" evidence="18">
    <location>
        <begin position="60"/>
        <end position="130"/>
    </location>
</feature>
<dbReference type="InterPro" id="IPR023299">
    <property type="entry name" value="ATPase_P-typ_cyto_dom_N"/>
</dbReference>
<dbReference type="PRINTS" id="PR00119">
    <property type="entry name" value="CATATPASE"/>
</dbReference>
<dbReference type="Gene3D" id="3.30.70.100">
    <property type="match status" value="1"/>
</dbReference>
<dbReference type="Pfam" id="PF00702">
    <property type="entry name" value="Hydrolase"/>
    <property type="match status" value="1"/>
</dbReference>
<evidence type="ECO:0000256" key="9">
    <source>
        <dbReference type="ARBA" id="ARBA00022840"/>
    </source>
</evidence>
<dbReference type="Gene3D" id="3.40.50.1000">
    <property type="entry name" value="HAD superfamily/HAD-like"/>
    <property type="match status" value="2"/>
</dbReference>
<comment type="similarity">
    <text evidence="2 15">Belongs to the cation transport ATPase (P-type) (TC 3.A.3) family. Type IB subfamily.</text>
</comment>
<dbReference type="Gene3D" id="2.70.150.10">
    <property type="entry name" value="Calcium-transporting ATPase, cytoplasmic transduction domain A"/>
    <property type="match status" value="1"/>
</dbReference>
<evidence type="ECO:0000256" key="2">
    <source>
        <dbReference type="ARBA" id="ARBA00006024"/>
    </source>
</evidence>
<evidence type="ECO:0000256" key="15">
    <source>
        <dbReference type="RuleBase" id="RU362081"/>
    </source>
</evidence>
<feature type="transmembrane region" description="Helical" evidence="15">
    <location>
        <begin position="456"/>
        <end position="480"/>
    </location>
</feature>
<evidence type="ECO:0000256" key="11">
    <source>
        <dbReference type="ARBA" id="ARBA00022967"/>
    </source>
</evidence>
<protein>
    <submittedName>
        <fullName evidence="19">Heavy metal translocating P-type ATPase</fullName>
    </submittedName>
</protein>
<keyword evidence="20" id="KW-1185">Reference proteome</keyword>
<dbReference type="SUPFAM" id="SSF81653">
    <property type="entry name" value="Calcium ATPase, transduction domain A"/>
    <property type="match status" value="1"/>
</dbReference>
<dbReference type="Pfam" id="PF12156">
    <property type="entry name" value="ATPase-cat_bd"/>
    <property type="match status" value="1"/>
</dbReference>
<dbReference type="PROSITE" id="PS00154">
    <property type="entry name" value="ATPASE_E1_E2"/>
    <property type="match status" value="1"/>
</dbReference>
<feature type="transmembrane region" description="Helical" evidence="15">
    <location>
        <begin position="224"/>
        <end position="243"/>
    </location>
</feature>
<evidence type="ECO:0000256" key="13">
    <source>
        <dbReference type="ARBA" id="ARBA00023065"/>
    </source>
</evidence>
<dbReference type="GO" id="GO:0005886">
    <property type="term" value="C:plasma membrane"/>
    <property type="evidence" value="ECO:0007669"/>
    <property type="project" value="UniProtKB-SubCell"/>
</dbReference>
<dbReference type="Gene3D" id="1.20.1110.10">
    <property type="entry name" value="Calcium-transporting ATPase, transmembrane domain"/>
    <property type="match status" value="1"/>
</dbReference>
<comment type="subcellular location">
    <subcellularLocation>
        <location evidence="1">Cell membrane</location>
        <topology evidence="1">Multi-pass membrane protein</topology>
    </subcellularLocation>
</comment>
<feature type="transmembrane region" description="Helical" evidence="15">
    <location>
        <begin position="255"/>
        <end position="277"/>
    </location>
</feature>
<dbReference type="NCBIfam" id="TIGR01494">
    <property type="entry name" value="ATPase_P-type"/>
    <property type="match status" value="1"/>
</dbReference>
<dbReference type="InterPro" id="IPR036163">
    <property type="entry name" value="HMA_dom_sf"/>
</dbReference>
<sequence length="839" mass="94198">MPKQCKEPVNPYAAIDNIGTKMFKKLSIKQNSNHKETSILISQNSLSNKVSHEFNLEDICLHCKKKFTKNKDSDLFCCNGCANVYQFLISNDLSKYYEIMNKVGEKPSTAEDFSDSHFSIFKNDKLNSIFKFRSNLWGFFIPEVKCAACIWLIEKSIQNISNVSDINVNILDKIVTFSLKDNEGSSLENVARSLIQIGYNPLPLPFLSSKEFRTSYEKERIKDIGISGFAFGNVMIFAASSYFGKYFGINPEINYVFIILSMIISVPATIYAGRSFFINSYNALINKKIHIDTTISFALIVSLIISIYEAYKNSGNVYFDSITGLVFLLLVGRYFHEKSIHKAKELGETIKNILPIEAFSINKGDKINVPIGKTFLADGYIIEGETEVNEASLTGEEYPVLKKKSDYVLAGSQNLLNPVTIIAEKTGSETWVSSLENLILIAKSKKSKIETQIEKILPYFTILIVLISLISFIIWSFISIQKALDIFVSILIISCPCALALATPLLMSSALKKLWEKGVIVKNQNSIETIPLVDSILFDKTGTLTCGNLSVLSYDIINKDSEINNIDEILSCFSSLSSFSLHLVSKAISKKFNNFSYKFNFKEIKEHAGKGIEGYLINSNIHVKIGNSDFIGIDNEESELNYSVYAKYDNIYFKFILTDKIQLGADNLISFLKEKNIETYLLSGDKQASVRSIANKLGINLNYVFSSLLPKNKLEFLEKLQTNGKKVMAVGDGVNDAAMLAKAHVSIASHGGTDIALHSADIFLRKSDLNLIKSTFYYCQYVKKTLKILIFVSLIYNIIAILFACLGYVDPLFAAIFMPISSLTVYLIVYFRQGKRVWE</sequence>
<evidence type="ECO:0000256" key="8">
    <source>
        <dbReference type="ARBA" id="ARBA00022741"/>
    </source>
</evidence>
<feature type="transmembrane region" description="Helical" evidence="15">
    <location>
        <begin position="289"/>
        <end position="311"/>
    </location>
</feature>
<dbReference type="PANTHER" id="PTHR43520:SF5">
    <property type="entry name" value="CATION-TRANSPORTING P-TYPE ATPASE-RELATED"/>
    <property type="match status" value="1"/>
</dbReference>
<dbReference type="SUPFAM" id="SSF56784">
    <property type="entry name" value="HAD-like"/>
    <property type="match status" value="1"/>
</dbReference>
<keyword evidence="5" id="KW-0597">Phosphoprotein</keyword>
<dbReference type="SUPFAM" id="SSF81665">
    <property type="entry name" value="Calcium ATPase, transmembrane domain M"/>
    <property type="match status" value="1"/>
</dbReference>
<keyword evidence="7 15" id="KW-0479">Metal-binding</keyword>
<dbReference type="SUPFAM" id="SSF55008">
    <property type="entry name" value="HMA, heavy metal-associated domain"/>
    <property type="match status" value="1"/>
</dbReference>
<dbReference type="InterPro" id="IPR027256">
    <property type="entry name" value="P-typ_ATPase_IB"/>
</dbReference>
<evidence type="ECO:0000256" key="7">
    <source>
        <dbReference type="ARBA" id="ARBA00022723"/>
    </source>
</evidence>
<feature type="transmembrane region" description="Helical" evidence="15">
    <location>
        <begin position="486"/>
        <end position="507"/>
    </location>
</feature>
<dbReference type="NCBIfam" id="TIGR01525">
    <property type="entry name" value="ATPase-IB_hvy"/>
    <property type="match status" value="1"/>
</dbReference>
<keyword evidence="4 15" id="KW-1003">Cell membrane</keyword>
<keyword evidence="6 15" id="KW-0812">Transmembrane</keyword>
<keyword evidence="3" id="KW-0813">Transport</keyword>
<evidence type="ECO:0000256" key="10">
    <source>
        <dbReference type="ARBA" id="ARBA00022842"/>
    </source>
</evidence>
<evidence type="ECO:0000313" key="19">
    <source>
        <dbReference type="EMBL" id="KAB8040920.1"/>
    </source>
</evidence>
<evidence type="ECO:0000256" key="14">
    <source>
        <dbReference type="ARBA" id="ARBA00023136"/>
    </source>
</evidence>
<keyword evidence="11" id="KW-1278">Translocase</keyword>
<evidence type="ECO:0000313" key="20">
    <source>
        <dbReference type="Proteomes" id="UP000437748"/>
    </source>
</evidence>
<evidence type="ECO:0000259" key="17">
    <source>
        <dbReference type="Pfam" id="PF00403"/>
    </source>
</evidence>
<evidence type="ECO:0000256" key="12">
    <source>
        <dbReference type="ARBA" id="ARBA00022989"/>
    </source>
</evidence>
<dbReference type="AlphaFoldDB" id="A0A6N6VWB4"/>
<dbReference type="GO" id="GO:0043682">
    <property type="term" value="F:P-type divalent copper transporter activity"/>
    <property type="evidence" value="ECO:0007669"/>
    <property type="project" value="TreeGrafter"/>
</dbReference>
<dbReference type="PRINTS" id="PR00943">
    <property type="entry name" value="CUATPASE"/>
</dbReference>
<evidence type="ECO:0000256" key="6">
    <source>
        <dbReference type="ARBA" id="ARBA00022692"/>
    </source>
</evidence>
<dbReference type="Proteomes" id="UP000437748">
    <property type="component" value="Unassembled WGS sequence"/>
</dbReference>
<evidence type="ECO:0000256" key="3">
    <source>
        <dbReference type="ARBA" id="ARBA00022448"/>
    </source>
</evidence>
<dbReference type="InterPro" id="IPR006121">
    <property type="entry name" value="HMA_dom"/>
</dbReference>
<keyword evidence="12 15" id="KW-1133">Transmembrane helix</keyword>
<dbReference type="InterPro" id="IPR023214">
    <property type="entry name" value="HAD_sf"/>
</dbReference>
<dbReference type="InterPro" id="IPR008250">
    <property type="entry name" value="ATPase_P-typ_transduc_dom_A_sf"/>
</dbReference>